<feature type="compositionally biased region" description="Basic and acidic residues" evidence="1">
    <location>
        <begin position="338"/>
        <end position="356"/>
    </location>
</feature>
<feature type="region of interest" description="Disordered" evidence="1">
    <location>
        <begin position="330"/>
        <end position="356"/>
    </location>
</feature>
<dbReference type="EMBL" id="VSSQ01017840">
    <property type="protein sequence ID" value="MPM60517.1"/>
    <property type="molecule type" value="Genomic_DNA"/>
</dbReference>
<feature type="compositionally biased region" description="Low complexity" evidence="1">
    <location>
        <begin position="31"/>
        <end position="40"/>
    </location>
</feature>
<sequence>MGKAFRRRARHACTLQQQPRQQHGAHDRQPQRLLRQRPVQAVIKHPQRPQRRQSAQHRNAPATAHQRASGHQRDHAKRRAEPRGHRQQHANADDGVQRLAGGHLGLFPVRAQQAGSDQHQRRGPGAADGDEHLERVFAPIAHMAHAEQRVHQSIAPTAARKARQQHDEQPHGRAIDKGRPADPRGLARHVLQQLRLLAQPHKPGRRHHHASHVQQMQQQNIAHALCEEHIQRHRKHKAHDATNPLRMRDVRAHQLQRGDDAGEQHDGQALAVPHIVAQPREKQPDERAPQHQRQAGDKHAPVAAQQQPGTRQADEIEHIGDGVPEPEVRIHQRHQKSARRDCTDQRADQRQHDHEDARLFICSGQGRGIALHQSLLARTQPPR</sequence>
<feature type="compositionally biased region" description="Basic residues" evidence="1">
    <location>
        <begin position="68"/>
        <end position="78"/>
    </location>
</feature>
<feature type="region of interest" description="Disordered" evidence="1">
    <location>
        <begin position="150"/>
        <end position="183"/>
    </location>
</feature>
<feature type="compositionally biased region" description="Basic residues" evidence="1">
    <location>
        <begin position="45"/>
        <end position="55"/>
    </location>
</feature>
<accession>A0A645B544</accession>
<evidence type="ECO:0000313" key="2">
    <source>
        <dbReference type="EMBL" id="MPM60517.1"/>
    </source>
</evidence>
<name>A0A645B544_9ZZZZ</name>
<reference evidence="2" key="1">
    <citation type="submission" date="2019-08" db="EMBL/GenBank/DDBJ databases">
        <authorList>
            <person name="Kucharzyk K."/>
            <person name="Murdoch R.W."/>
            <person name="Higgins S."/>
            <person name="Loffler F."/>
        </authorList>
    </citation>
    <scope>NUCLEOTIDE SEQUENCE</scope>
</reference>
<feature type="region of interest" description="Disordered" evidence="1">
    <location>
        <begin position="279"/>
        <end position="314"/>
    </location>
</feature>
<gene>
    <name evidence="2" type="ORF">SDC9_107368</name>
</gene>
<feature type="compositionally biased region" description="Basic residues" evidence="1">
    <location>
        <begin position="1"/>
        <end position="11"/>
    </location>
</feature>
<comment type="caution">
    <text evidence="2">The sequence shown here is derived from an EMBL/GenBank/DDBJ whole genome shotgun (WGS) entry which is preliminary data.</text>
</comment>
<organism evidence="2">
    <name type="scientific">bioreactor metagenome</name>
    <dbReference type="NCBI Taxonomy" id="1076179"/>
    <lineage>
        <taxon>unclassified sequences</taxon>
        <taxon>metagenomes</taxon>
        <taxon>ecological metagenomes</taxon>
    </lineage>
</organism>
<feature type="compositionally biased region" description="Basic and acidic residues" evidence="1">
    <location>
        <begin position="279"/>
        <end position="300"/>
    </location>
</feature>
<evidence type="ECO:0000256" key="1">
    <source>
        <dbReference type="SAM" id="MobiDB-lite"/>
    </source>
</evidence>
<feature type="compositionally biased region" description="Basic and acidic residues" evidence="1">
    <location>
        <begin position="164"/>
        <end position="182"/>
    </location>
</feature>
<proteinExistence type="predicted"/>
<dbReference type="AlphaFoldDB" id="A0A645B544"/>
<protein>
    <submittedName>
        <fullName evidence="2">Uncharacterized protein</fullName>
    </submittedName>
</protein>
<feature type="region of interest" description="Disordered" evidence="1">
    <location>
        <begin position="1"/>
        <end position="93"/>
    </location>
</feature>